<dbReference type="Proteomes" id="UP001157091">
    <property type="component" value="Unassembled WGS sequence"/>
</dbReference>
<dbReference type="SUPFAM" id="SSF51445">
    <property type="entry name" value="(Trans)glycosidases"/>
    <property type="match status" value="1"/>
</dbReference>
<evidence type="ECO:0000313" key="8">
    <source>
        <dbReference type="Proteomes" id="UP001157091"/>
    </source>
</evidence>
<comment type="catalytic activity">
    <reaction evidence="1">
        <text>Hydrolysis of terminal non-reducing N-acetyl-D-hexosamine residues in N-acetyl-beta-D-hexosaminides.</text>
        <dbReference type="EC" id="3.2.1.52"/>
    </reaction>
</comment>
<protein>
    <recommendedName>
        <fullName evidence="3">beta-N-acetylhexosaminidase</fullName>
        <ecNumber evidence="3">3.2.1.52</ecNumber>
    </recommendedName>
</protein>
<evidence type="ECO:0000256" key="4">
    <source>
        <dbReference type="ARBA" id="ARBA00022801"/>
    </source>
</evidence>
<dbReference type="InterPro" id="IPR015883">
    <property type="entry name" value="Glyco_hydro_20_cat"/>
</dbReference>
<feature type="compositionally biased region" description="Polar residues" evidence="5">
    <location>
        <begin position="502"/>
        <end position="514"/>
    </location>
</feature>
<dbReference type="Gene3D" id="3.20.20.80">
    <property type="entry name" value="Glycosidases"/>
    <property type="match status" value="1"/>
</dbReference>
<dbReference type="PANTHER" id="PTHR22600:SF57">
    <property type="entry name" value="BETA-N-ACETYLHEXOSAMINIDASE"/>
    <property type="match status" value="1"/>
</dbReference>
<reference evidence="8" key="1">
    <citation type="journal article" date="2019" name="Int. J. Syst. Evol. Microbiol.">
        <title>The Global Catalogue of Microorganisms (GCM) 10K type strain sequencing project: providing services to taxonomists for standard genome sequencing and annotation.</title>
        <authorList>
            <consortium name="The Broad Institute Genomics Platform"/>
            <consortium name="The Broad Institute Genome Sequencing Center for Infectious Disease"/>
            <person name="Wu L."/>
            <person name="Ma J."/>
        </authorList>
    </citation>
    <scope>NUCLEOTIDE SEQUENCE [LARGE SCALE GENOMIC DNA]</scope>
    <source>
        <strain evidence="8">NBRC 106348</strain>
    </source>
</reference>
<evidence type="ECO:0000256" key="5">
    <source>
        <dbReference type="SAM" id="MobiDB-lite"/>
    </source>
</evidence>
<keyword evidence="4" id="KW-0378">Hydrolase</keyword>
<evidence type="ECO:0000313" key="7">
    <source>
        <dbReference type="EMBL" id="GMA24270.1"/>
    </source>
</evidence>
<dbReference type="PRINTS" id="PR00738">
    <property type="entry name" value="GLHYDRLASE20"/>
</dbReference>
<comment type="caution">
    <text evidence="7">The sequence shown here is derived from an EMBL/GenBank/DDBJ whole genome shotgun (WGS) entry which is preliminary data.</text>
</comment>
<organism evidence="7 8">
    <name type="scientific">Luteimicrobium album</name>
    <dbReference type="NCBI Taxonomy" id="1054550"/>
    <lineage>
        <taxon>Bacteria</taxon>
        <taxon>Bacillati</taxon>
        <taxon>Actinomycetota</taxon>
        <taxon>Actinomycetes</taxon>
        <taxon>Micrococcales</taxon>
        <taxon>Luteimicrobium</taxon>
    </lineage>
</organism>
<evidence type="ECO:0000256" key="2">
    <source>
        <dbReference type="ARBA" id="ARBA00006285"/>
    </source>
</evidence>
<feature type="compositionally biased region" description="Low complexity" evidence="5">
    <location>
        <begin position="400"/>
        <end position="422"/>
    </location>
</feature>
<sequence>MPPPWELPCGTVRDEPAFAWRGVLLDVVRHFLPVREVLRFVDLMAAHRLNTLQLHLTDDQGWRLEIDGFPALTAVASWRRASQVGAGDDAPDDGRPHGGYYTRADVAEIVAYAAERHVTVVPEIDLPGHVQALLAAYPELGAGLDRAPDGRPVAPEVWTRWGISDHVLGLSEHVVETVGAILDDVLDQFPGPVLALGGDESPKVRWHADPDVVRRRAELGLDRDADAQNWLLDWLAQRARVRGRRVLLWDEVLEGAPVRGAVVASWRGSHGVATGLAQGYDVVAAPADEVYLDYRESDDPREPVPVGVVTDVDRVLRFDPRRGVTGDESGRLLGAQAHLWTEHLDSPRALDYRVFPRLAAFAEVVWRGAPSDPDDFRERLAVHERRLEAWGSSCGAPTVRGPGRSAPASPARRSSGTSSTRTCVGWWDSAPPDRDAAPRPRTRSGARRTAGPSGRTSSGDPRTGGAAWSEAWPGPGLDRTTTRERFAPTDDQGSPEGPAMTISITATTNGSCSPARSAGRRTPTCGCASTAPRGPGRTASPWVSGCTRRPARCRRDGTPSTSARRTPRGSRSPRPPMSSGCSRAAEAGFVDDVGVVVGGKYRARSPAILCGRAVGPP</sequence>
<dbReference type="EC" id="3.2.1.52" evidence="3"/>
<name>A0ABQ6I3A3_9MICO</name>
<dbReference type="PANTHER" id="PTHR22600">
    <property type="entry name" value="BETA-HEXOSAMINIDASE"/>
    <property type="match status" value="1"/>
</dbReference>
<feature type="compositionally biased region" description="Low complexity" evidence="5">
    <location>
        <begin position="558"/>
        <end position="583"/>
    </location>
</feature>
<feature type="region of interest" description="Disordered" evidence="5">
    <location>
        <begin position="392"/>
        <end position="584"/>
    </location>
</feature>
<gene>
    <name evidence="7" type="ORF">GCM10025864_20290</name>
</gene>
<evidence type="ECO:0000256" key="3">
    <source>
        <dbReference type="ARBA" id="ARBA00012663"/>
    </source>
</evidence>
<dbReference type="Pfam" id="PF00728">
    <property type="entry name" value="Glyco_hydro_20"/>
    <property type="match status" value="1"/>
</dbReference>
<dbReference type="InterPro" id="IPR025705">
    <property type="entry name" value="Beta_hexosaminidase_sua/sub"/>
</dbReference>
<accession>A0ABQ6I3A3</accession>
<proteinExistence type="inferred from homology"/>
<dbReference type="InterPro" id="IPR017853">
    <property type="entry name" value="GH"/>
</dbReference>
<evidence type="ECO:0000259" key="6">
    <source>
        <dbReference type="Pfam" id="PF00728"/>
    </source>
</evidence>
<dbReference type="EMBL" id="BSUK01000001">
    <property type="protein sequence ID" value="GMA24270.1"/>
    <property type="molecule type" value="Genomic_DNA"/>
</dbReference>
<dbReference type="CDD" id="cd06563">
    <property type="entry name" value="GH20_chitobiase-like"/>
    <property type="match status" value="1"/>
</dbReference>
<feature type="domain" description="Glycoside hydrolase family 20 catalytic" evidence="6">
    <location>
        <begin position="18"/>
        <end position="368"/>
    </location>
</feature>
<evidence type="ECO:0000256" key="1">
    <source>
        <dbReference type="ARBA" id="ARBA00001231"/>
    </source>
</evidence>
<keyword evidence="8" id="KW-1185">Reference proteome</keyword>
<comment type="similarity">
    <text evidence="2">Belongs to the glycosyl hydrolase 20 family.</text>
</comment>